<dbReference type="EMBL" id="RIBP01000004">
    <property type="protein sequence ID" value="TRZ37240.1"/>
    <property type="molecule type" value="Genomic_DNA"/>
</dbReference>
<evidence type="ECO:0000256" key="1">
    <source>
        <dbReference type="PIRSR" id="PIRSR613078-1"/>
    </source>
</evidence>
<dbReference type="GO" id="GO:0005737">
    <property type="term" value="C:cytoplasm"/>
    <property type="evidence" value="ECO:0007669"/>
    <property type="project" value="TreeGrafter"/>
</dbReference>
<accession>A0A553SJR2</accession>
<dbReference type="SMART" id="SM00855">
    <property type="entry name" value="PGAM"/>
    <property type="match status" value="1"/>
</dbReference>
<evidence type="ECO:0000256" key="2">
    <source>
        <dbReference type="PIRSR" id="PIRSR613078-2"/>
    </source>
</evidence>
<gene>
    <name evidence="3" type="ORF">CEQ21_17425</name>
</gene>
<dbReference type="SUPFAM" id="SSF53254">
    <property type="entry name" value="Phosphoglycerate mutase-like"/>
    <property type="match status" value="1"/>
</dbReference>
<sequence>MTDICLIRHGETDWNSLGKIQGRTDIPLNDNGIRQAEQCRDYLKHSAWDIIITSPLQRAKETAAIINQAVNLPMIVMEEFIERSFGEAEGKTKEERQLLYPNMEYPNEESKDVLEERLRAGLAYILQTYPKKRILLVAHGAVIHTILRILSNEEITLENTYLTNACLSNIHYRDQKWAIKDYNIVTHLQL</sequence>
<dbReference type="InterPro" id="IPR001345">
    <property type="entry name" value="PG/BPGM_mutase_AS"/>
</dbReference>
<feature type="active site" description="Proton donor/acceptor" evidence="1">
    <location>
        <position position="82"/>
    </location>
</feature>
<organism evidence="3 4">
    <name type="scientific">Niallia circulans</name>
    <name type="common">Bacillus circulans</name>
    <dbReference type="NCBI Taxonomy" id="1397"/>
    <lineage>
        <taxon>Bacteria</taxon>
        <taxon>Bacillati</taxon>
        <taxon>Bacillota</taxon>
        <taxon>Bacilli</taxon>
        <taxon>Bacillales</taxon>
        <taxon>Bacillaceae</taxon>
        <taxon>Niallia</taxon>
    </lineage>
</organism>
<dbReference type="PROSITE" id="PS00175">
    <property type="entry name" value="PG_MUTASE"/>
    <property type="match status" value="1"/>
</dbReference>
<dbReference type="AlphaFoldDB" id="A0A553SJR2"/>
<dbReference type="RefSeq" id="WP_185765608.1">
    <property type="nucleotide sequence ID" value="NZ_RIBP01000004.1"/>
</dbReference>
<dbReference type="InterPro" id="IPR013078">
    <property type="entry name" value="His_Pase_superF_clade-1"/>
</dbReference>
<dbReference type="InterPro" id="IPR029033">
    <property type="entry name" value="His_PPase_superfam"/>
</dbReference>
<dbReference type="CDD" id="cd07067">
    <property type="entry name" value="HP_PGM_like"/>
    <property type="match status" value="1"/>
</dbReference>
<proteinExistence type="predicted"/>
<feature type="active site" description="Tele-phosphohistidine intermediate" evidence="1">
    <location>
        <position position="9"/>
    </location>
</feature>
<feature type="binding site" evidence="2">
    <location>
        <position position="58"/>
    </location>
    <ligand>
        <name>substrate</name>
    </ligand>
</feature>
<dbReference type="PANTHER" id="PTHR48100:SF59">
    <property type="entry name" value="ADENOSYLCOBALAMIN_ALPHA-RIBAZOLE PHOSPHATASE"/>
    <property type="match status" value="1"/>
</dbReference>
<comment type="caution">
    <text evidence="3">The sequence shown here is derived from an EMBL/GenBank/DDBJ whole genome shotgun (WGS) entry which is preliminary data.</text>
</comment>
<name>A0A553SJR2_NIACI</name>
<dbReference type="Gene3D" id="3.40.50.1240">
    <property type="entry name" value="Phosphoglycerate mutase-like"/>
    <property type="match status" value="1"/>
</dbReference>
<dbReference type="Pfam" id="PF00300">
    <property type="entry name" value="His_Phos_1"/>
    <property type="match status" value="1"/>
</dbReference>
<evidence type="ECO:0000313" key="3">
    <source>
        <dbReference type="EMBL" id="TRZ37240.1"/>
    </source>
</evidence>
<dbReference type="Proteomes" id="UP000319837">
    <property type="component" value="Unassembled WGS sequence"/>
</dbReference>
<dbReference type="InterPro" id="IPR050275">
    <property type="entry name" value="PGM_Phosphatase"/>
</dbReference>
<protein>
    <submittedName>
        <fullName evidence="3">Histidine phosphatase family protein</fullName>
    </submittedName>
</protein>
<feature type="binding site" evidence="2">
    <location>
        <position position="93"/>
    </location>
    <ligand>
        <name>substrate</name>
    </ligand>
</feature>
<reference evidence="4" key="1">
    <citation type="submission" date="2018-10" db="EMBL/GenBank/DDBJ databases">
        <title>FDA dAtabase for Regulatory Grade micrObial Sequences (FDA-ARGOS): Supporting development and validation of Infectious Disease Dx tests.</title>
        <authorList>
            <person name="Minogue T."/>
            <person name="Wolcott M."/>
            <person name="Wasieloski L."/>
            <person name="Aguilar W."/>
            <person name="Moore D."/>
            <person name="Tallon L."/>
            <person name="Sadzewicz L."/>
            <person name="Sengamalay N."/>
            <person name="Ott S."/>
            <person name="Godinez A."/>
            <person name="Nagaraj S."/>
            <person name="Vavikolanu K."/>
            <person name="Vyas G."/>
            <person name="Nadendla S."/>
            <person name="George J."/>
            <person name="Sichtig H."/>
        </authorList>
    </citation>
    <scope>NUCLEOTIDE SEQUENCE [LARGE SCALE GENOMIC DNA]</scope>
    <source>
        <strain evidence="4">FDAARGOS_343</strain>
    </source>
</reference>
<feature type="binding site" evidence="2">
    <location>
        <begin position="8"/>
        <end position="15"/>
    </location>
    <ligand>
        <name>substrate</name>
    </ligand>
</feature>
<evidence type="ECO:0000313" key="4">
    <source>
        <dbReference type="Proteomes" id="UP000319837"/>
    </source>
</evidence>
<dbReference type="GO" id="GO:0016791">
    <property type="term" value="F:phosphatase activity"/>
    <property type="evidence" value="ECO:0007669"/>
    <property type="project" value="TreeGrafter"/>
</dbReference>
<dbReference type="PANTHER" id="PTHR48100">
    <property type="entry name" value="BROAD-SPECIFICITY PHOSPHATASE YOR283W-RELATED"/>
    <property type="match status" value="1"/>
</dbReference>